<dbReference type="InterPro" id="IPR010222">
    <property type="entry name" value="RNA_helicase_HrpA"/>
</dbReference>
<dbReference type="PANTHER" id="PTHR18934:SF99">
    <property type="entry name" value="ATP-DEPENDENT RNA HELICASE DHX37-RELATED"/>
    <property type="match status" value="1"/>
</dbReference>
<dbReference type="InterPro" id="IPR014001">
    <property type="entry name" value="Helicase_ATP-bd"/>
</dbReference>
<feature type="domain" description="Helicase ATP-binding" evidence="8">
    <location>
        <begin position="38"/>
        <end position="201"/>
    </location>
</feature>
<dbReference type="Pfam" id="PF13401">
    <property type="entry name" value="AAA_22"/>
    <property type="match status" value="1"/>
</dbReference>
<proteinExistence type="inferred from homology"/>
<dbReference type="InterPro" id="IPR011709">
    <property type="entry name" value="DEAD-box_helicase_OB_fold"/>
</dbReference>
<dbReference type="PROSITE" id="PS51192">
    <property type="entry name" value="HELICASE_ATP_BIND_1"/>
    <property type="match status" value="1"/>
</dbReference>
<dbReference type="Proteomes" id="UP001595848">
    <property type="component" value="Unassembled WGS sequence"/>
</dbReference>
<dbReference type="RefSeq" id="WP_217966432.1">
    <property type="nucleotide sequence ID" value="NZ_JAHTBN010000014.1"/>
</dbReference>
<evidence type="ECO:0000256" key="2">
    <source>
        <dbReference type="ARBA" id="ARBA00012552"/>
    </source>
</evidence>
<dbReference type="PANTHER" id="PTHR18934">
    <property type="entry name" value="ATP-DEPENDENT RNA HELICASE"/>
    <property type="match status" value="1"/>
</dbReference>
<dbReference type="InterPro" id="IPR007502">
    <property type="entry name" value="Helicase-assoc_dom"/>
</dbReference>
<dbReference type="InterPro" id="IPR049945">
    <property type="entry name" value="AAA_22"/>
</dbReference>
<dbReference type="NCBIfam" id="TIGR01967">
    <property type="entry name" value="DEAH_box_HrpA"/>
    <property type="match status" value="1"/>
</dbReference>
<evidence type="ECO:0000256" key="4">
    <source>
        <dbReference type="ARBA" id="ARBA00022801"/>
    </source>
</evidence>
<evidence type="ECO:0000256" key="1">
    <source>
        <dbReference type="ARBA" id="ARBA00008792"/>
    </source>
</evidence>
<dbReference type="InterPro" id="IPR002464">
    <property type="entry name" value="DNA/RNA_helicase_DEAH_CS"/>
</dbReference>
<dbReference type="EMBL" id="JBHSBV010000011">
    <property type="protein sequence ID" value="MFC4203295.1"/>
    <property type="molecule type" value="Genomic_DNA"/>
</dbReference>
<feature type="region of interest" description="Disordered" evidence="7">
    <location>
        <begin position="1066"/>
        <end position="1095"/>
    </location>
</feature>
<dbReference type="Pfam" id="PF11898">
    <property type="entry name" value="DUF3418"/>
    <property type="match status" value="1"/>
</dbReference>
<evidence type="ECO:0000256" key="6">
    <source>
        <dbReference type="ARBA" id="ARBA00022840"/>
    </source>
</evidence>
<dbReference type="InterPro" id="IPR003593">
    <property type="entry name" value="AAA+_ATPase"/>
</dbReference>
<evidence type="ECO:0000256" key="5">
    <source>
        <dbReference type="ARBA" id="ARBA00022806"/>
    </source>
</evidence>
<dbReference type="SMART" id="SM00382">
    <property type="entry name" value="AAA"/>
    <property type="match status" value="1"/>
</dbReference>
<keyword evidence="5 10" id="KW-0347">Helicase</keyword>
<organism evidence="10 11">
    <name type="scientific">Candidimonas humi</name>
    <dbReference type="NCBI Taxonomy" id="683355"/>
    <lineage>
        <taxon>Bacteria</taxon>
        <taxon>Pseudomonadati</taxon>
        <taxon>Pseudomonadota</taxon>
        <taxon>Betaproteobacteria</taxon>
        <taxon>Burkholderiales</taxon>
        <taxon>Alcaligenaceae</taxon>
        <taxon>Candidimonas</taxon>
    </lineage>
</organism>
<feature type="domain" description="Helicase C-terminal" evidence="9">
    <location>
        <begin position="239"/>
        <end position="411"/>
    </location>
</feature>
<dbReference type="InterPro" id="IPR024590">
    <property type="entry name" value="HrpA_C"/>
</dbReference>
<accession>A0ABV8P252</accession>
<keyword evidence="4 10" id="KW-0378">Hydrolase</keyword>
<dbReference type="Pfam" id="PF04408">
    <property type="entry name" value="WHD_HA2"/>
    <property type="match status" value="1"/>
</dbReference>
<dbReference type="InterPro" id="IPR048333">
    <property type="entry name" value="HA2_WH"/>
</dbReference>
<dbReference type="GO" id="GO:0003724">
    <property type="term" value="F:RNA helicase activity"/>
    <property type="evidence" value="ECO:0007669"/>
    <property type="project" value="UniProtKB-EC"/>
</dbReference>
<evidence type="ECO:0000259" key="8">
    <source>
        <dbReference type="PROSITE" id="PS51192"/>
    </source>
</evidence>
<dbReference type="SMART" id="SM00487">
    <property type="entry name" value="DEXDc"/>
    <property type="match status" value="1"/>
</dbReference>
<sequence>MPRRPAQARPRPAAAARPLPAIAYPDDLPVSARRDDIAAAIRGHQVVIVCGETGSGKTTQLPKICLELGRAEFGMIGHTQPRRLAATSVARRIAQELGTELGDWVGYQVRFSDRTGPAAAIKLMTDGILLAESQRDPLLRRYGTIIIDEAHERSLNIDFLLGFLLQLLPRRPDLKLIITSATIDAERFSRHFARKGRPAPVVEVSGRLYPVDILYRPVARDEPEAPEPGRGARADEERDLIDAVVDGVAECARHGPGDVLVFLPGEREIRETAEALRKHHPVGAEILPLYARLSQAEQERIFRPQGNSRRIVLATNVAETSLTVPGIRYVVDSGLARIKRYSWRNKVEQLRIEPVSQASANQRAGRCGRIGPGVCVRLYDETDFRARPAYTDPEVLRSSLASVILRMKALRLDDIESFPFVDAPTGRAIADGYQVLQELGALDETNRLTEVGRELARLPVDPRVARMVLAARDQQCLAEILVIAAALSVQDPRDRPAAERDAAEAAQARFADDKSEFLSYLKLWRWYEEQVEHKASQRKLVALLRQNFLSPLRLREWHDVHTQLAALAGEQGWRSNQLPATYEQVHMALLAGLLGNIGLKSEEGAGYLGARDIRFHIHPGSRLVKKAGRWIVAAELVETTRLYARCVAKIDPVWLERAGAHLLRRSWSDPRWEKKAGQVVANERATLYGLPVYSGRRVHYGKIDPAAARELFIRQALVPGDIDSELPFVVQNRRLIASIEKLEHQARRPDILVDDALIYAFYERLIPADVCQTATLEKWVRGLDRQAAQALLLTRDALMRHEAAGVTTDVFPKKVEWQGVQMALDYHFEPGSVRDGVTLTVPLFALNQIDPQRCEWLVPGMLKEKVLQLLKSLPQKLRRHCVPLPDYAAGFYERWFERAADPQQGLLEALAADMWEHVKVRPVRGDFKLETLAPHLFMNFKVVDEHGRMLSGGRNLDQLKAEHGRQAQASFQKFAARDDQVAQALAHENLTSWSFGALPEIMEIRRKGQSFIGYPALVDRGTHCELDVFDDPAQARQQHRAGLLRLFRLGLRDQVKFLEKSLPELARTSAPARAPGGRASPPSGGMSRQRQGGTPTGMLYMGLGTQEELKDQIIDCALEQACLAEPWPVDEASFEARRAEGKGRLGLVAQEIARLAGQILNEWAALQKKLPQAKPHAQAYADLQQQLGGLMGKWFVRDTAYGQLVHYPRYLKAAQARVDKLRADPARDARLMAEMAPLLVQYQRARSALKGAADARLDEFRWMLEELRVALFAQELRTPMPVSVKRLVKAWEALRR</sequence>
<comment type="similarity">
    <text evidence="1">Belongs to the DEAD box helicase family. DEAH subfamily.</text>
</comment>
<dbReference type="PROSITE" id="PS51194">
    <property type="entry name" value="HELICASE_CTER"/>
    <property type="match status" value="1"/>
</dbReference>
<evidence type="ECO:0000313" key="11">
    <source>
        <dbReference type="Proteomes" id="UP001595848"/>
    </source>
</evidence>
<evidence type="ECO:0000259" key="9">
    <source>
        <dbReference type="PROSITE" id="PS51194"/>
    </source>
</evidence>
<evidence type="ECO:0000313" key="10">
    <source>
        <dbReference type="EMBL" id="MFC4203295.1"/>
    </source>
</evidence>
<evidence type="ECO:0000256" key="7">
    <source>
        <dbReference type="SAM" id="MobiDB-lite"/>
    </source>
</evidence>
<protein>
    <recommendedName>
        <fullName evidence="2">RNA helicase</fullName>
        <ecNumber evidence="2">3.6.4.13</ecNumber>
    </recommendedName>
</protein>
<dbReference type="Pfam" id="PF21010">
    <property type="entry name" value="HA2_C"/>
    <property type="match status" value="1"/>
</dbReference>
<dbReference type="SMART" id="SM00847">
    <property type="entry name" value="HA2"/>
    <property type="match status" value="1"/>
</dbReference>
<dbReference type="CDD" id="cd18791">
    <property type="entry name" value="SF2_C_RHA"/>
    <property type="match status" value="1"/>
</dbReference>
<comment type="caution">
    <text evidence="10">The sequence shown here is derived from an EMBL/GenBank/DDBJ whole genome shotgun (WGS) entry which is preliminary data.</text>
</comment>
<dbReference type="GO" id="GO:0016787">
    <property type="term" value="F:hydrolase activity"/>
    <property type="evidence" value="ECO:0007669"/>
    <property type="project" value="UniProtKB-KW"/>
</dbReference>
<reference evidence="11" key="1">
    <citation type="journal article" date="2019" name="Int. J. Syst. Evol. Microbiol.">
        <title>The Global Catalogue of Microorganisms (GCM) 10K type strain sequencing project: providing services to taxonomists for standard genome sequencing and annotation.</title>
        <authorList>
            <consortium name="The Broad Institute Genomics Platform"/>
            <consortium name="The Broad Institute Genome Sequencing Center for Infectious Disease"/>
            <person name="Wu L."/>
            <person name="Ma J."/>
        </authorList>
    </citation>
    <scope>NUCLEOTIDE SEQUENCE [LARGE SCALE GENOMIC DNA]</scope>
    <source>
        <strain evidence="11">LMG 24813</strain>
    </source>
</reference>
<feature type="compositionally biased region" description="Low complexity" evidence="7">
    <location>
        <begin position="1067"/>
        <end position="1088"/>
    </location>
</feature>
<dbReference type="Pfam" id="PF07717">
    <property type="entry name" value="OB_NTP_bind"/>
    <property type="match status" value="1"/>
</dbReference>
<keyword evidence="3" id="KW-0547">Nucleotide-binding</keyword>
<dbReference type="EC" id="3.6.4.13" evidence="2"/>
<evidence type="ECO:0000256" key="3">
    <source>
        <dbReference type="ARBA" id="ARBA00022741"/>
    </source>
</evidence>
<dbReference type="InterPro" id="IPR001650">
    <property type="entry name" value="Helicase_C-like"/>
</dbReference>
<name>A0ABV8P252_9BURK</name>
<dbReference type="SMART" id="SM00490">
    <property type="entry name" value="HELICc"/>
    <property type="match status" value="1"/>
</dbReference>
<gene>
    <name evidence="10" type="primary">hrpA</name>
    <name evidence="10" type="ORF">ACFOY1_20270</name>
</gene>
<keyword evidence="11" id="KW-1185">Reference proteome</keyword>
<dbReference type="PROSITE" id="PS00690">
    <property type="entry name" value="DEAH_ATP_HELICASE"/>
    <property type="match status" value="1"/>
</dbReference>
<keyword evidence="6" id="KW-0067">ATP-binding</keyword>
<dbReference type="Pfam" id="PF00271">
    <property type="entry name" value="Helicase_C"/>
    <property type="match status" value="1"/>
</dbReference>